<proteinExistence type="predicted"/>
<organism evidence="11 12">
    <name type="scientific">Cryobacterium algoritolerans</name>
    <dbReference type="NCBI Taxonomy" id="1259184"/>
    <lineage>
        <taxon>Bacteria</taxon>
        <taxon>Bacillati</taxon>
        <taxon>Actinomycetota</taxon>
        <taxon>Actinomycetes</taxon>
        <taxon>Micrococcales</taxon>
        <taxon>Microbacteriaceae</taxon>
        <taxon>Cryobacterium</taxon>
    </lineage>
</organism>
<dbReference type="PANTHER" id="PTHR43427">
    <property type="entry name" value="CHLORIDE CHANNEL PROTEIN CLC-E"/>
    <property type="match status" value="1"/>
</dbReference>
<evidence type="ECO:0008006" key="13">
    <source>
        <dbReference type="Google" id="ProtNLM"/>
    </source>
</evidence>
<keyword evidence="7" id="KW-0869">Chloride channel</keyword>
<dbReference type="InterPro" id="IPR050368">
    <property type="entry name" value="ClC-type_chloride_channel"/>
</dbReference>
<keyword evidence="5" id="KW-0406">Ion transport</keyword>
<evidence type="ECO:0000256" key="1">
    <source>
        <dbReference type="ARBA" id="ARBA00004141"/>
    </source>
</evidence>
<feature type="transmembrane region" description="Helical" evidence="10">
    <location>
        <begin position="194"/>
        <end position="213"/>
    </location>
</feature>
<dbReference type="InterPro" id="IPR014743">
    <property type="entry name" value="Cl-channel_core"/>
</dbReference>
<comment type="subcellular location">
    <subcellularLocation>
        <location evidence="1">Membrane</location>
        <topology evidence="1">Multi-pass membrane protein</topology>
    </subcellularLocation>
</comment>
<dbReference type="Pfam" id="PF00654">
    <property type="entry name" value="Voltage_CLC"/>
    <property type="match status" value="1"/>
</dbReference>
<evidence type="ECO:0000256" key="6">
    <source>
        <dbReference type="ARBA" id="ARBA00023136"/>
    </source>
</evidence>
<dbReference type="EMBL" id="SOFP01000075">
    <property type="protein sequence ID" value="TFC10373.1"/>
    <property type="molecule type" value="Genomic_DNA"/>
</dbReference>
<name>A0A4R8WJI6_9MICO</name>
<feature type="transmembrane region" description="Helical" evidence="10">
    <location>
        <begin position="34"/>
        <end position="56"/>
    </location>
</feature>
<dbReference type="GO" id="GO:0034707">
    <property type="term" value="C:chloride channel complex"/>
    <property type="evidence" value="ECO:0007669"/>
    <property type="project" value="UniProtKB-KW"/>
</dbReference>
<protein>
    <recommendedName>
        <fullName evidence="13">Chloride channel protein</fullName>
    </recommendedName>
</protein>
<evidence type="ECO:0000256" key="7">
    <source>
        <dbReference type="ARBA" id="ARBA00023173"/>
    </source>
</evidence>
<keyword evidence="6 10" id="KW-0472">Membrane</keyword>
<dbReference type="InterPro" id="IPR001807">
    <property type="entry name" value="ClC"/>
</dbReference>
<evidence type="ECO:0000256" key="10">
    <source>
        <dbReference type="SAM" id="Phobius"/>
    </source>
</evidence>
<evidence type="ECO:0000256" key="3">
    <source>
        <dbReference type="ARBA" id="ARBA00022692"/>
    </source>
</evidence>
<evidence type="ECO:0000256" key="2">
    <source>
        <dbReference type="ARBA" id="ARBA00022448"/>
    </source>
</evidence>
<gene>
    <name evidence="11" type="ORF">E3O19_15310</name>
</gene>
<keyword evidence="4 10" id="KW-1133">Transmembrane helix</keyword>
<dbReference type="SUPFAM" id="SSF81340">
    <property type="entry name" value="Clc chloride channel"/>
    <property type="match status" value="1"/>
</dbReference>
<evidence type="ECO:0000256" key="8">
    <source>
        <dbReference type="ARBA" id="ARBA00023214"/>
    </source>
</evidence>
<feature type="transmembrane region" description="Helical" evidence="10">
    <location>
        <begin position="110"/>
        <end position="131"/>
    </location>
</feature>
<keyword evidence="9" id="KW-0407">Ion channel</keyword>
<keyword evidence="2" id="KW-0813">Transport</keyword>
<evidence type="ECO:0000256" key="5">
    <source>
        <dbReference type="ARBA" id="ARBA00023065"/>
    </source>
</evidence>
<dbReference type="PANTHER" id="PTHR43427:SF6">
    <property type="entry name" value="CHLORIDE CHANNEL PROTEIN CLC-E"/>
    <property type="match status" value="1"/>
</dbReference>
<evidence type="ECO:0000256" key="4">
    <source>
        <dbReference type="ARBA" id="ARBA00022989"/>
    </source>
</evidence>
<keyword evidence="8" id="KW-0868">Chloride</keyword>
<dbReference type="OrthoDB" id="3261015at2"/>
<dbReference type="AlphaFoldDB" id="A0A4R8WJI6"/>
<dbReference type="Gene3D" id="1.10.3080.10">
    <property type="entry name" value="Clc chloride channel"/>
    <property type="match status" value="1"/>
</dbReference>
<dbReference type="GO" id="GO:0005254">
    <property type="term" value="F:chloride channel activity"/>
    <property type="evidence" value="ECO:0007669"/>
    <property type="project" value="UniProtKB-KW"/>
</dbReference>
<sequence length="221" mass="22843">MPSRPPRSRRSSRGSSFPPPLLYAVPHLTSTPSLLVWSVLAGPVLGIAAVGFVRLAHMAEDRRPRGRGILIGMPPVFAAVGLVSVALPAILGNGRSLRQIAFDATVPIGLVALLLAGKVAVTIATIGSGAAGGTLTPSLAFRAVTGGLWDLVWPGIPPAAFAFIAAARFLAAAMRAPLTALVLVLEFTHEGPSLVIPMLLATSGAVLVAYLLGRRRNVEVD</sequence>
<dbReference type="Proteomes" id="UP000298412">
    <property type="component" value="Unassembled WGS sequence"/>
</dbReference>
<evidence type="ECO:0000313" key="12">
    <source>
        <dbReference type="Proteomes" id="UP000298412"/>
    </source>
</evidence>
<evidence type="ECO:0000313" key="11">
    <source>
        <dbReference type="EMBL" id="TFC10373.1"/>
    </source>
</evidence>
<evidence type="ECO:0000256" key="9">
    <source>
        <dbReference type="ARBA" id="ARBA00023303"/>
    </source>
</evidence>
<accession>A0A4R8WJI6</accession>
<keyword evidence="12" id="KW-1185">Reference proteome</keyword>
<reference evidence="11 12" key="1">
    <citation type="submission" date="2019-03" db="EMBL/GenBank/DDBJ databases">
        <title>Genomics of glacier-inhabiting Cryobacterium strains.</title>
        <authorList>
            <person name="Liu Q."/>
            <person name="Xin Y.-H."/>
        </authorList>
    </citation>
    <scope>NUCLEOTIDE SEQUENCE [LARGE SCALE GENOMIC DNA]</scope>
    <source>
        <strain evidence="11 12">MDT1-3</strain>
    </source>
</reference>
<comment type="caution">
    <text evidence="11">The sequence shown here is derived from an EMBL/GenBank/DDBJ whole genome shotgun (WGS) entry which is preliminary data.</text>
</comment>
<keyword evidence="3 10" id="KW-0812">Transmembrane</keyword>
<feature type="transmembrane region" description="Helical" evidence="10">
    <location>
        <begin position="68"/>
        <end position="90"/>
    </location>
</feature>
<feature type="transmembrane region" description="Helical" evidence="10">
    <location>
        <begin position="151"/>
        <end position="174"/>
    </location>
</feature>